<feature type="domain" description="Helicase C-terminal" evidence="13">
    <location>
        <begin position="451"/>
        <end position="637"/>
    </location>
</feature>
<dbReference type="Pfam" id="PF00270">
    <property type="entry name" value="DEAD"/>
    <property type="match status" value="1"/>
</dbReference>
<feature type="domain" description="Helicase ATP-binding" evidence="12">
    <location>
        <begin position="211"/>
        <end position="404"/>
    </location>
</feature>
<reference evidence="14 15" key="1">
    <citation type="submission" date="2016-02" db="EMBL/GenBank/DDBJ databases">
        <title>Complete genome sequence and transcriptome regulation of the pentose utilising yeast Sugiyamaella lignohabitans.</title>
        <authorList>
            <person name="Bellasio M."/>
            <person name="Peymann A."/>
            <person name="Valli M."/>
            <person name="Sipitzky M."/>
            <person name="Graf A."/>
            <person name="Sauer M."/>
            <person name="Marx H."/>
            <person name="Mattanovich D."/>
        </authorList>
    </citation>
    <scope>NUCLEOTIDE SEQUENCE [LARGE SCALE GENOMIC DNA]</scope>
    <source>
        <strain evidence="14 15">CBS 10342</strain>
    </source>
</reference>
<dbReference type="Pfam" id="PF00271">
    <property type="entry name" value="Helicase_C"/>
    <property type="match status" value="1"/>
</dbReference>
<keyword evidence="9" id="KW-0539">Nucleus</keyword>
<evidence type="ECO:0000259" key="13">
    <source>
        <dbReference type="PROSITE" id="PS51194"/>
    </source>
</evidence>
<evidence type="ECO:0000256" key="11">
    <source>
        <dbReference type="SAM" id="MobiDB-lite"/>
    </source>
</evidence>
<dbReference type="RefSeq" id="XP_018733415.1">
    <property type="nucleotide sequence ID" value="XM_018880757.1"/>
</dbReference>
<dbReference type="Gene3D" id="3.40.50.300">
    <property type="entry name" value="P-loop containing nucleotide triphosphate hydrolases"/>
    <property type="match status" value="2"/>
</dbReference>
<dbReference type="PROSITE" id="PS51194">
    <property type="entry name" value="HELICASE_CTER"/>
    <property type="match status" value="1"/>
</dbReference>
<keyword evidence="4 10" id="KW-0547">Nucleotide-binding</keyword>
<feature type="compositionally biased region" description="Basic and acidic residues" evidence="11">
    <location>
        <begin position="160"/>
        <end position="177"/>
    </location>
</feature>
<dbReference type="SMART" id="SM00490">
    <property type="entry name" value="HELICc"/>
    <property type="match status" value="1"/>
</dbReference>
<dbReference type="OrthoDB" id="422663at2759"/>
<dbReference type="EC" id="3.6.4.13" evidence="10"/>
<evidence type="ECO:0000256" key="2">
    <source>
        <dbReference type="ARBA" id="ARBA00022517"/>
    </source>
</evidence>
<evidence type="ECO:0000313" key="14">
    <source>
        <dbReference type="EMBL" id="ANB10938.1"/>
    </source>
</evidence>
<dbReference type="GeneID" id="30035786"/>
<evidence type="ECO:0000256" key="6">
    <source>
        <dbReference type="ARBA" id="ARBA00022806"/>
    </source>
</evidence>
<keyword evidence="15" id="KW-1185">Reference proteome</keyword>
<evidence type="ECO:0000256" key="5">
    <source>
        <dbReference type="ARBA" id="ARBA00022801"/>
    </source>
</evidence>
<feature type="compositionally biased region" description="Polar residues" evidence="11">
    <location>
        <begin position="9"/>
        <end position="18"/>
    </location>
</feature>
<dbReference type="CDD" id="cd17949">
    <property type="entry name" value="DEADc_DDX31"/>
    <property type="match status" value="1"/>
</dbReference>
<evidence type="ECO:0000256" key="1">
    <source>
        <dbReference type="ARBA" id="ARBA00004604"/>
    </source>
</evidence>
<accession>A0A161HIG9</accession>
<dbReference type="InterPro" id="IPR014001">
    <property type="entry name" value="Helicase_ATP-bd"/>
</dbReference>
<dbReference type="GO" id="GO:0005524">
    <property type="term" value="F:ATP binding"/>
    <property type="evidence" value="ECO:0007669"/>
    <property type="project" value="UniProtKB-UniRule"/>
</dbReference>
<evidence type="ECO:0000259" key="12">
    <source>
        <dbReference type="PROSITE" id="PS51192"/>
    </source>
</evidence>
<feature type="compositionally biased region" description="Basic and acidic residues" evidence="11">
    <location>
        <begin position="45"/>
        <end position="72"/>
    </location>
</feature>
<keyword evidence="3" id="KW-0698">rRNA processing</keyword>
<dbReference type="GO" id="GO:0006364">
    <property type="term" value="P:rRNA processing"/>
    <property type="evidence" value="ECO:0007669"/>
    <property type="project" value="UniProtKB-KW"/>
</dbReference>
<dbReference type="AlphaFoldDB" id="A0A161HIG9"/>
<comment type="catalytic activity">
    <reaction evidence="10">
        <text>ATP + H2O = ADP + phosphate + H(+)</text>
        <dbReference type="Rhea" id="RHEA:13065"/>
        <dbReference type="ChEBI" id="CHEBI:15377"/>
        <dbReference type="ChEBI" id="CHEBI:15378"/>
        <dbReference type="ChEBI" id="CHEBI:30616"/>
        <dbReference type="ChEBI" id="CHEBI:43474"/>
        <dbReference type="ChEBI" id="CHEBI:456216"/>
        <dbReference type="EC" id="3.6.4.13"/>
    </reaction>
</comment>
<dbReference type="KEGG" id="slb:AWJ20_3732"/>
<dbReference type="InterPro" id="IPR001650">
    <property type="entry name" value="Helicase_C-like"/>
</dbReference>
<gene>
    <name evidence="14" type="primary">DBP7</name>
    <name evidence="14" type="ORF">AWJ20_3732</name>
</gene>
<evidence type="ECO:0000256" key="7">
    <source>
        <dbReference type="ARBA" id="ARBA00022840"/>
    </source>
</evidence>
<feature type="region of interest" description="Disordered" evidence="11">
    <location>
        <begin position="708"/>
        <end position="772"/>
    </location>
</feature>
<comment type="domain">
    <text evidence="10">The Q motif is unique to and characteristic of the DEAD box family of RNA helicases and controls ATP binding and hydrolysis.</text>
</comment>
<evidence type="ECO:0000256" key="4">
    <source>
        <dbReference type="ARBA" id="ARBA00022741"/>
    </source>
</evidence>
<dbReference type="SUPFAM" id="SSF52540">
    <property type="entry name" value="P-loop containing nucleoside triphosphate hydrolases"/>
    <property type="match status" value="2"/>
</dbReference>
<keyword evidence="8 10" id="KW-0694">RNA-binding</keyword>
<feature type="compositionally biased region" description="Gly residues" evidence="11">
    <location>
        <begin position="96"/>
        <end position="108"/>
    </location>
</feature>
<dbReference type="Pfam" id="PF13959">
    <property type="entry name" value="CTE_SPB4"/>
    <property type="match status" value="1"/>
</dbReference>
<dbReference type="Proteomes" id="UP000189580">
    <property type="component" value="Chromosome c"/>
</dbReference>
<dbReference type="SMART" id="SM00487">
    <property type="entry name" value="DEXDc"/>
    <property type="match status" value="1"/>
</dbReference>
<dbReference type="GO" id="GO:0005730">
    <property type="term" value="C:nucleolus"/>
    <property type="evidence" value="ECO:0007669"/>
    <property type="project" value="UniProtKB-SubCell"/>
</dbReference>
<feature type="region of interest" description="Disordered" evidence="11">
    <location>
        <begin position="1"/>
        <end position="177"/>
    </location>
</feature>
<keyword evidence="7 10" id="KW-0067">ATP-binding</keyword>
<feature type="region of interest" description="Disordered" evidence="11">
    <location>
        <begin position="489"/>
        <end position="512"/>
    </location>
</feature>
<dbReference type="InterPro" id="IPR011545">
    <property type="entry name" value="DEAD/DEAH_box_helicase_dom"/>
</dbReference>
<evidence type="ECO:0000256" key="10">
    <source>
        <dbReference type="RuleBase" id="RU365068"/>
    </source>
</evidence>
<dbReference type="InterPro" id="IPR025313">
    <property type="entry name" value="SPB4-like_CTE"/>
</dbReference>
<protein>
    <recommendedName>
        <fullName evidence="10">ATP-dependent RNA helicase</fullName>
        <ecNumber evidence="10">3.6.4.13</ecNumber>
    </recommendedName>
</protein>
<keyword evidence="2" id="KW-0690">Ribosome biogenesis</keyword>
<keyword evidence="6 10" id="KW-0347">Helicase</keyword>
<evidence type="ECO:0000256" key="3">
    <source>
        <dbReference type="ARBA" id="ARBA00022552"/>
    </source>
</evidence>
<proteinExistence type="inferred from homology"/>
<dbReference type="EMBL" id="CP014500">
    <property type="protein sequence ID" value="ANB10938.1"/>
    <property type="molecule type" value="Genomic_DNA"/>
</dbReference>
<comment type="subcellular location">
    <subcellularLocation>
        <location evidence="1">Nucleus</location>
        <location evidence="1">Nucleolus</location>
    </subcellularLocation>
</comment>
<dbReference type="GO" id="GO:0016787">
    <property type="term" value="F:hydrolase activity"/>
    <property type="evidence" value="ECO:0007669"/>
    <property type="project" value="UniProtKB-KW"/>
</dbReference>
<comment type="function">
    <text evidence="10">RNA helicase.</text>
</comment>
<evidence type="ECO:0000256" key="8">
    <source>
        <dbReference type="ARBA" id="ARBA00022884"/>
    </source>
</evidence>
<dbReference type="GO" id="GO:0003724">
    <property type="term" value="F:RNA helicase activity"/>
    <property type="evidence" value="ECO:0007669"/>
    <property type="project" value="UniProtKB-EC"/>
</dbReference>
<evidence type="ECO:0000313" key="15">
    <source>
        <dbReference type="Proteomes" id="UP000189580"/>
    </source>
</evidence>
<sequence>MSDDGMLLNFSTEPSTSAVRKPVGSKVQGGRWKDRLNAKRAQVKQYEKENPEVRVARVAKERAIKEKAEIVRQKRTAGRNGGKKPPGTGTSEASGSGAGAGAGSGSGSNGSSRARMTNFKKPTAAQQKQHPGVNLNPEDKNTFVSSLFSSNPSLAENDAEDKPVESHEASNAPLKDDTTFEGLGVNSALTLQLSTKMKIPTPTRIQRAALPPLISSNRDLFIQAQTGSGKTLAYALPIIHRLMSTPDLTRESGLFALILTPTRELSTQIYSVLEKLVGACHWLVPGIVIGGEKKKSEKARIRKGINILVATPGRLCDHFDNTESLDLSQIRWVVLDEGDRLMELGFEEAITKILTKIGKTSMIHDTAKRWPQLPNKRVNILCSATMRDDVKRLGELSLSHAEWVTPDSVGEDSKKHLRSDANDNHEHIAPAQLIQQSAIVPAKLRLVTLAGLLKAITSAEKGSRTIVFFSCSDSVDFHFKAFTKGGTNRLKQRTSNNHDSDDEDDTSSATQPTVMTSVDLDNTVIHKLHGSLNQQLRTSTLSSFSAKDGAANGESYILFCTDVASRGLDLPHITQVIEYDPPFGMDDHLHRVGRTARAGKEGTSILFLLPGAEEKYLDVIKPNHPNGIHPRSYEDILKKGFGSKWDVDATTWHLNIERWLLEDASALQLAKRGYTSHIRAYTTHLSSEREIFNLRALHLGHLAKSFALRETPGKMSKQPSSKTDKTKPSSKKTKSSSGVAKPQPRGDADGNRRRMLAVAKSHAGMSEFNIGY</sequence>
<feature type="compositionally biased region" description="Polar residues" evidence="11">
    <location>
        <begin position="142"/>
        <end position="154"/>
    </location>
</feature>
<dbReference type="GO" id="GO:0003723">
    <property type="term" value="F:RNA binding"/>
    <property type="evidence" value="ECO:0007669"/>
    <property type="project" value="UniProtKB-UniRule"/>
</dbReference>
<evidence type="ECO:0000256" key="9">
    <source>
        <dbReference type="ARBA" id="ARBA00023242"/>
    </source>
</evidence>
<organism evidence="14 15">
    <name type="scientific">Sugiyamaella lignohabitans</name>
    <dbReference type="NCBI Taxonomy" id="796027"/>
    <lineage>
        <taxon>Eukaryota</taxon>
        <taxon>Fungi</taxon>
        <taxon>Dikarya</taxon>
        <taxon>Ascomycota</taxon>
        <taxon>Saccharomycotina</taxon>
        <taxon>Dipodascomycetes</taxon>
        <taxon>Dipodascales</taxon>
        <taxon>Trichomonascaceae</taxon>
        <taxon>Sugiyamaella</taxon>
    </lineage>
</organism>
<dbReference type="CDD" id="cd18787">
    <property type="entry name" value="SF2_C_DEAD"/>
    <property type="match status" value="1"/>
</dbReference>
<dbReference type="SMART" id="SM01178">
    <property type="entry name" value="DUF4217"/>
    <property type="match status" value="1"/>
</dbReference>
<dbReference type="PANTHER" id="PTHR24031">
    <property type="entry name" value="RNA HELICASE"/>
    <property type="match status" value="1"/>
</dbReference>
<name>A0A161HIG9_9ASCO</name>
<comment type="similarity">
    <text evidence="10">Belongs to the DEAD box helicase family.</text>
</comment>
<dbReference type="PROSITE" id="PS51192">
    <property type="entry name" value="HELICASE_ATP_BIND_1"/>
    <property type="match status" value="1"/>
</dbReference>
<dbReference type="InterPro" id="IPR027417">
    <property type="entry name" value="P-loop_NTPase"/>
</dbReference>
<keyword evidence="5 10" id="KW-0378">Hydrolase</keyword>